<organism evidence="1">
    <name type="scientific">marine metagenome</name>
    <dbReference type="NCBI Taxonomy" id="408172"/>
    <lineage>
        <taxon>unclassified sequences</taxon>
        <taxon>metagenomes</taxon>
        <taxon>ecological metagenomes</taxon>
    </lineage>
</organism>
<gene>
    <name evidence="1" type="ORF">METZ01_LOCUS393369</name>
</gene>
<accession>A0A382V3B3</accession>
<evidence type="ECO:0000313" key="1">
    <source>
        <dbReference type="EMBL" id="SVD40515.1"/>
    </source>
</evidence>
<dbReference type="EMBL" id="UINC01148558">
    <property type="protein sequence ID" value="SVD40515.1"/>
    <property type="molecule type" value="Genomic_DNA"/>
</dbReference>
<reference evidence="1" key="1">
    <citation type="submission" date="2018-05" db="EMBL/GenBank/DDBJ databases">
        <authorList>
            <person name="Lanie J.A."/>
            <person name="Ng W.-L."/>
            <person name="Kazmierczak K.M."/>
            <person name="Andrzejewski T.M."/>
            <person name="Davidsen T.M."/>
            <person name="Wayne K.J."/>
            <person name="Tettelin H."/>
            <person name="Glass J.I."/>
            <person name="Rusch D."/>
            <person name="Podicherti R."/>
            <person name="Tsui H.-C.T."/>
            <person name="Winkler M.E."/>
        </authorList>
    </citation>
    <scope>NUCLEOTIDE SEQUENCE</scope>
</reference>
<sequence length="172" mass="19217">MQFTRYIILFVLMLSLTLFASTDYWQIQHNAQQKLYTNQSITVTMDAPKIKQALLLAPLVSSKNTAPVHMEFPTPWGELIAFALVETPVMPEKLASKFSGIRTFTGRGINNPNDRVSITLNNNTVKVLMLGSKGNIYIGEKRDGSGDYLVTFNESELAEYPMEIPHTECGNG</sequence>
<dbReference type="AlphaFoldDB" id="A0A382V3B3"/>
<protein>
    <submittedName>
        <fullName evidence="1">Uncharacterized protein</fullName>
    </submittedName>
</protein>
<feature type="non-terminal residue" evidence="1">
    <location>
        <position position="172"/>
    </location>
</feature>
<proteinExistence type="predicted"/>
<name>A0A382V3B3_9ZZZZ</name>